<evidence type="ECO:0000313" key="2">
    <source>
        <dbReference type="Proteomes" id="UP000270296"/>
    </source>
</evidence>
<sequence length="83" mass="9197">MKCRRAIPVALQHNSQMCAWRNGHTESTENTIDRDQNTVAFKKIANASLEYSDLMKKTNGIGVLGQGQRSNDDAGKSCLFDPI</sequence>
<name>A0A183IT28_9BILA</name>
<reference evidence="1 2" key="2">
    <citation type="submission" date="2018-11" db="EMBL/GenBank/DDBJ databases">
        <authorList>
            <consortium name="Pathogen Informatics"/>
        </authorList>
    </citation>
    <scope>NUCLEOTIDE SEQUENCE [LARGE SCALE GENOMIC DNA]</scope>
</reference>
<evidence type="ECO:0000313" key="1">
    <source>
        <dbReference type="EMBL" id="VDP10797.1"/>
    </source>
</evidence>
<accession>A0A183IT28</accession>
<dbReference type="Proteomes" id="UP000270296">
    <property type="component" value="Unassembled WGS sequence"/>
</dbReference>
<keyword evidence="2" id="KW-1185">Reference proteome</keyword>
<evidence type="ECO:0000313" key="3">
    <source>
        <dbReference type="WBParaSite" id="SBAD_0000703801-mRNA-1"/>
    </source>
</evidence>
<proteinExistence type="predicted"/>
<dbReference type="EMBL" id="UZAM01010037">
    <property type="protein sequence ID" value="VDP10797.1"/>
    <property type="molecule type" value="Genomic_DNA"/>
</dbReference>
<dbReference type="AlphaFoldDB" id="A0A183IT28"/>
<protein>
    <submittedName>
        <fullName evidence="3">Transposase</fullName>
    </submittedName>
</protein>
<reference evidence="3" key="1">
    <citation type="submission" date="2016-06" db="UniProtKB">
        <authorList>
            <consortium name="WormBaseParasite"/>
        </authorList>
    </citation>
    <scope>IDENTIFICATION</scope>
</reference>
<dbReference type="WBParaSite" id="SBAD_0000703801-mRNA-1">
    <property type="protein sequence ID" value="SBAD_0000703801-mRNA-1"/>
    <property type="gene ID" value="SBAD_0000703801"/>
</dbReference>
<organism evidence="3">
    <name type="scientific">Soboliphyme baturini</name>
    <dbReference type="NCBI Taxonomy" id="241478"/>
    <lineage>
        <taxon>Eukaryota</taxon>
        <taxon>Metazoa</taxon>
        <taxon>Ecdysozoa</taxon>
        <taxon>Nematoda</taxon>
        <taxon>Enoplea</taxon>
        <taxon>Dorylaimia</taxon>
        <taxon>Dioctophymatida</taxon>
        <taxon>Dioctophymatoidea</taxon>
        <taxon>Soboliphymatidae</taxon>
        <taxon>Soboliphyme</taxon>
    </lineage>
</organism>
<gene>
    <name evidence="1" type="ORF">SBAD_LOCUS6775</name>
</gene>